<feature type="transmembrane region" description="Helical" evidence="1">
    <location>
        <begin position="61"/>
        <end position="79"/>
    </location>
</feature>
<feature type="transmembrane region" description="Helical" evidence="1">
    <location>
        <begin position="86"/>
        <end position="104"/>
    </location>
</feature>
<reference evidence="2 3" key="1">
    <citation type="submission" date="2019-05" db="EMBL/GenBank/DDBJ databases">
        <authorList>
            <person name="Lee S.D."/>
        </authorList>
    </citation>
    <scope>NUCLEOTIDE SEQUENCE [LARGE SCALE GENOMIC DNA]</scope>
    <source>
        <strain evidence="2 3">YC2-7</strain>
    </source>
</reference>
<evidence type="ECO:0000256" key="1">
    <source>
        <dbReference type="SAM" id="Phobius"/>
    </source>
</evidence>
<keyword evidence="1" id="KW-0812">Transmembrane</keyword>
<keyword evidence="3" id="KW-1185">Reference proteome</keyword>
<feature type="transmembrane region" description="Helical" evidence="1">
    <location>
        <begin position="116"/>
        <end position="136"/>
    </location>
</feature>
<comment type="caution">
    <text evidence="2">The sequence shown here is derived from an EMBL/GenBank/DDBJ whole genome shotgun (WGS) entry which is preliminary data.</text>
</comment>
<feature type="transmembrane region" description="Helical" evidence="1">
    <location>
        <begin position="12"/>
        <end position="30"/>
    </location>
</feature>
<protein>
    <submittedName>
        <fullName evidence="2">Uncharacterized protein</fullName>
    </submittedName>
</protein>
<dbReference type="AlphaFoldDB" id="A0A848KII4"/>
<gene>
    <name evidence="2" type="ORF">FGL95_26110</name>
</gene>
<evidence type="ECO:0000313" key="3">
    <source>
        <dbReference type="Proteomes" id="UP000535543"/>
    </source>
</evidence>
<organism evidence="2 3">
    <name type="scientific">Antrihabitans stalactiti</name>
    <dbReference type="NCBI Taxonomy" id="2584121"/>
    <lineage>
        <taxon>Bacteria</taxon>
        <taxon>Bacillati</taxon>
        <taxon>Actinomycetota</taxon>
        <taxon>Actinomycetes</taxon>
        <taxon>Mycobacteriales</taxon>
        <taxon>Nocardiaceae</taxon>
        <taxon>Antrihabitans</taxon>
    </lineage>
</organism>
<accession>A0A848KII4</accession>
<proteinExistence type="predicted"/>
<keyword evidence="1" id="KW-1133">Transmembrane helix</keyword>
<dbReference type="RefSeq" id="WP_169592952.1">
    <property type="nucleotide sequence ID" value="NZ_VCQU01000011.1"/>
</dbReference>
<reference evidence="2 3" key="2">
    <citation type="submission" date="2020-06" db="EMBL/GenBank/DDBJ databases">
        <title>Antribacter stalactiti gen. nov., sp. nov., a new member of the family Nacardiaceae isolated from a cave.</title>
        <authorList>
            <person name="Kim I.S."/>
        </authorList>
    </citation>
    <scope>NUCLEOTIDE SEQUENCE [LARGE SCALE GENOMIC DNA]</scope>
    <source>
        <strain evidence="2 3">YC2-7</strain>
    </source>
</reference>
<dbReference type="Proteomes" id="UP000535543">
    <property type="component" value="Unassembled WGS sequence"/>
</dbReference>
<evidence type="ECO:0000313" key="2">
    <source>
        <dbReference type="EMBL" id="NMN98515.1"/>
    </source>
</evidence>
<name>A0A848KII4_9NOCA</name>
<dbReference type="EMBL" id="VCQU01000011">
    <property type="protein sequence ID" value="NMN98515.1"/>
    <property type="molecule type" value="Genomic_DNA"/>
</dbReference>
<keyword evidence="1" id="KW-0472">Membrane</keyword>
<sequence length="159" mass="16939">MSRTSVSEWVRVGGVVIAIPQLVVGGWAYASPRNWYDNFPGFGPMLVAAEPPFNAHLATDAATGFLATGLMVLLASYWGERRPFQLAIGGLLVFAVAHLYFHATHPSDLLTSAEKVGNVATLVVAALVPAALLWAATIPSKGKHHENAQADLDPHSSLR</sequence>